<feature type="compositionally biased region" description="Basic and acidic residues" evidence="1">
    <location>
        <begin position="676"/>
        <end position="686"/>
    </location>
</feature>
<proteinExistence type="predicted"/>
<dbReference type="RefSeq" id="WP_231449708.1">
    <property type="nucleotide sequence ID" value="NZ_JAJOMB010000035.1"/>
</dbReference>
<dbReference type="Proteomes" id="UP001138997">
    <property type="component" value="Unassembled WGS sequence"/>
</dbReference>
<dbReference type="AlphaFoldDB" id="A0A9X1T4P2"/>
<feature type="region of interest" description="Disordered" evidence="1">
    <location>
        <begin position="673"/>
        <end position="701"/>
    </location>
</feature>
<evidence type="ECO:0000256" key="1">
    <source>
        <dbReference type="SAM" id="MobiDB-lite"/>
    </source>
</evidence>
<feature type="compositionally biased region" description="Acidic residues" evidence="1">
    <location>
        <begin position="687"/>
        <end position="701"/>
    </location>
</feature>
<evidence type="ECO:0000313" key="2">
    <source>
        <dbReference type="EMBL" id="MCD5316858.1"/>
    </source>
</evidence>
<gene>
    <name evidence="2" type="ORF">LR394_38780</name>
</gene>
<reference evidence="2" key="1">
    <citation type="submission" date="2021-11" db="EMBL/GenBank/DDBJ databases">
        <title>Streptomyces corallinus and Kineosporia corallina sp. nov., two new coral-derived marine actinobacteria.</title>
        <authorList>
            <person name="Buangrab K."/>
            <person name="Sutthacheep M."/>
            <person name="Yeemin T."/>
            <person name="Harunari E."/>
            <person name="Igarashi Y."/>
            <person name="Sripreechasak P."/>
            <person name="Kanchanasin P."/>
            <person name="Tanasupawat S."/>
            <person name="Phongsopitanun W."/>
        </authorList>
    </citation>
    <scope>NUCLEOTIDE SEQUENCE</scope>
    <source>
        <strain evidence="2">JCM 31032</strain>
    </source>
</reference>
<sequence length="924" mass="102930">MFETDIAMDRFIDELRHQESLLGNRVDALHDLFDLDRPEGFSPASSITTGLLAEHLHSLPVELRSRLADRLDIEGLDDADAVALLHERAQTLLMSFSTFSGLHTAQQTTSMDAMPAAAADWVHEVYSDLRDCNSLLSQLRTGTFDADTAVFEDLAQEASDRAYANALQRMQEVDDDEASDGAEEAVPHLVLESYGRAGRTGLANTTRRYLRVPGAKEYVGFLELEKSLLHCCDERLRDQMRAHLTAEGLDVAGSLDAQEPRAFHPWATYPLEGYVRLVAAYEEVGRFYFSDRRLVVVDDCLRDTAENVLRRLGVVAPDEAVDRAYRSMGYDGSIIWDPPPNWPQTPAQRRDHERVQAFMREAQAPVGKLTKTMKSAWKSAKKAIKQGDPQAWPLVCAAVAETGWHRYFIADEAGVFENKHIPDGCFVVAEDGRVLVNQETWGLFQGDREGSLSNDILDVPSGIHWLTQDQLDALSFAALPPVMTRELNQEWERVGHLLAAQDVEAARAQATLAAQACGWERYEPASLRVQSFSFRLSSDADGEEFEGAGDTEDEDDEEAIFGFEATMTLGGDSRFFSCPVVPSGYCYVEHAGYERRGEWRRLRSKLVVTHPDGIRALRARADVEALNSALERAAEGLYQVDELIHLAAQAATPVVPTLKHTVKPLPRTQLPVEIGLLDRSDSSDHGDDSDDRDEYDDDESGGEPDFWYWDSFEPAGIDQDGPDLSRLSEQLDHVWPAQADDLCHLLLQRAGGHAPSCFALRAKTLFPELERSASLPELEGTIYSRFGTWHHGGPVAALTFGRMRRHAAWQVQAMAQCPICMARFRTDQLDARNVSVLGADWFCGDCAGQASWGVSLSDPAQATQAMRLFFSVSGLPPRANWRDLPLPDELDDQQRVWAVVRAMAMPDKDSVQVMGGWRKLAREL</sequence>
<evidence type="ECO:0000313" key="3">
    <source>
        <dbReference type="Proteomes" id="UP001138997"/>
    </source>
</evidence>
<organism evidence="2 3">
    <name type="scientific">Kineosporia babensis</name>
    <dbReference type="NCBI Taxonomy" id="499548"/>
    <lineage>
        <taxon>Bacteria</taxon>
        <taxon>Bacillati</taxon>
        <taxon>Actinomycetota</taxon>
        <taxon>Actinomycetes</taxon>
        <taxon>Kineosporiales</taxon>
        <taxon>Kineosporiaceae</taxon>
        <taxon>Kineosporia</taxon>
    </lineage>
</organism>
<keyword evidence="3" id="KW-1185">Reference proteome</keyword>
<name>A0A9X1T4P2_9ACTN</name>
<dbReference type="EMBL" id="JAJOMB010000035">
    <property type="protein sequence ID" value="MCD5316858.1"/>
    <property type="molecule type" value="Genomic_DNA"/>
</dbReference>
<protein>
    <submittedName>
        <fullName evidence="2">Uncharacterized protein</fullName>
    </submittedName>
</protein>
<comment type="caution">
    <text evidence="2">The sequence shown here is derived from an EMBL/GenBank/DDBJ whole genome shotgun (WGS) entry which is preliminary data.</text>
</comment>
<accession>A0A9X1T4P2</accession>